<keyword evidence="3" id="KW-1003">Cell membrane</keyword>
<reference evidence="10 11" key="1">
    <citation type="submission" date="2023-03" db="EMBL/GenBank/DDBJ databases">
        <title>Isolation and description of six Streptomyces strains from soil environments, able to metabolize different microbial glucans.</title>
        <authorList>
            <person name="Widen T."/>
            <person name="Larsbrink J."/>
        </authorList>
    </citation>
    <scope>NUCLEOTIDE SEQUENCE [LARGE SCALE GENOMIC DNA]</scope>
    <source>
        <strain evidence="10 11">Alt3</strain>
    </source>
</reference>
<keyword evidence="6 8" id="KW-0472">Membrane</keyword>
<dbReference type="PANTHER" id="PTHR43045:SF2">
    <property type="entry name" value="INNER MEMBRANE METABOLITE TRANSPORT PROTEIN YHJE"/>
    <property type="match status" value="1"/>
</dbReference>
<evidence type="ECO:0000256" key="1">
    <source>
        <dbReference type="ARBA" id="ARBA00004651"/>
    </source>
</evidence>
<dbReference type="Gene3D" id="1.20.1250.20">
    <property type="entry name" value="MFS general substrate transporter like domains"/>
    <property type="match status" value="2"/>
</dbReference>
<feature type="transmembrane region" description="Helical" evidence="8">
    <location>
        <begin position="248"/>
        <end position="266"/>
    </location>
</feature>
<evidence type="ECO:0000259" key="9">
    <source>
        <dbReference type="PROSITE" id="PS50850"/>
    </source>
</evidence>
<dbReference type="Pfam" id="PF07690">
    <property type="entry name" value="MFS_1"/>
    <property type="match status" value="1"/>
</dbReference>
<evidence type="ECO:0000256" key="7">
    <source>
        <dbReference type="SAM" id="MobiDB-lite"/>
    </source>
</evidence>
<keyword evidence="2" id="KW-0813">Transport</keyword>
<evidence type="ECO:0000256" key="5">
    <source>
        <dbReference type="ARBA" id="ARBA00022989"/>
    </source>
</evidence>
<comment type="subcellular location">
    <subcellularLocation>
        <location evidence="1">Cell membrane</location>
        <topology evidence="1">Multi-pass membrane protein</topology>
    </subcellularLocation>
</comment>
<keyword evidence="5 8" id="KW-1133">Transmembrane helix</keyword>
<evidence type="ECO:0000256" key="8">
    <source>
        <dbReference type="SAM" id="Phobius"/>
    </source>
</evidence>
<dbReference type="PROSITE" id="PS50850">
    <property type="entry name" value="MFS"/>
    <property type="match status" value="1"/>
</dbReference>
<feature type="transmembrane region" description="Helical" evidence="8">
    <location>
        <begin position="379"/>
        <end position="402"/>
    </location>
</feature>
<dbReference type="SUPFAM" id="SSF103473">
    <property type="entry name" value="MFS general substrate transporter"/>
    <property type="match status" value="1"/>
</dbReference>
<keyword evidence="11" id="KW-1185">Reference proteome</keyword>
<dbReference type="Proteomes" id="UP001224433">
    <property type="component" value="Chromosome"/>
</dbReference>
<organism evidence="10 11">
    <name type="scientific">Streptomyces glycanivorans</name>
    <dbReference type="NCBI Taxonomy" id="3033808"/>
    <lineage>
        <taxon>Bacteria</taxon>
        <taxon>Bacillati</taxon>
        <taxon>Actinomycetota</taxon>
        <taxon>Actinomycetes</taxon>
        <taxon>Kitasatosporales</taxon>
        <taxon>Streptomycetaceae</taxon>
        <taxon>Streptomyces</taxon>
    </lineage>
</organism>
<protein>
    <submittedName>
        <fullName evidence="10">MFS transporter</fullName>
    </submittedName>
</protein>
<dbReference type="InterPro" id="IPR036259">
    <property type="entry name" value="MFS_trans_sf"/>
</dbReference>
<feature type="transmembrane region" description="Helical" evidence="8">
    <location>
        <begin position="196"/>
        <end position="217"/>
    </location>
</feature>
<dbReference type="CDD" id="cd17369">
    <property type="entry name" value="MFS_ShiA_like"/>
    <property type="match status" value="1"/>
</dbReference>
<evidence type="ECO:0000256" key="4">
    <source>
        <dbReference type="ARBA" id="ARBA00022692"/>
    </source>
</evidence>
<dbReference type="PANTHER" id="PTHR43045">
    <property type="entry name" value="SHIKIMATE TRANSPORTER"/>
    <property type="match status" value="1"/>
</dbReference>
<evidence type="ECO:0000256" key="3">
    <source>
        <dbReference type="ARBA" id="ARBA00022475"/>
    </source>
</evidence>
<evidence type="ECO:0000256" key="6">
    <source>
        <dbReference type="ARBA" id="ARBA00023136"/>
    </source>
</evidence>
<feature type="transmembrane region" description="Helical" evidence="8">
    <location>
        <begin position="26"/>
        <end position="50"/>
    </location>
</feature>
<feature type="transmembrane region" description="Helical" evidence="8">
    <location>
        <begin position="318"/>
        <end position="337"/>
    </location>
</feature>
<feature type="transmembrane region" description="Helical" evidence="8">
    <location>
        <begin position="343"/>
        <end position="367"/>
    </location>
</feature>
<feature type="compositionally biased region" description="Basic and acidic residues" evidence="7">
    <location>
        <begin position="7"/>
        <end position="19"/>
    </location>
</feature>
<dbReference type="InterPro" id="IPR020846">
    <property type="entry name" value="MFS_dom"/>
</dbReference>
<proteinExistence type="predicted"/>
<feature type="domain" description="Major facilitator superfamily (MFS) profile" evidence="9">
    <location>
        <begin position="24"/>
        <end position="436"/>
    </location>
</feature>
<feature type="transmembrane region" description="Helical" evidence="8">
    <location>
        <begin position="97"/>
        <end position="119"/>
    </location>
</feature>
<gene>
    <name evidence="10" type="ORF">P8A20_06285</name>
</gene>
<feature type="transmembrane region" description="Helical" evidence="8">
    <location>
        <begin position="286"/>
        <end position="306"/>
    </location>
</feature>
<feature type="region of interest" description="Disordered" evidence="7">
    <location>
        <begin position="1"/>
        <end position="20"/>
    </location>
</feature>
<dbReference type="EMBL" id="CP120983">
    <property type="protein sequence ID" value="WLQ63226.1"/>
    <property type="molecule type" value="Genomic_DNA"/>
</dbReference>
<evidence type="ECO:0000313" key="10">
    <source>
        <dbReference type="EMBL" id="WLQ63226.1"/>
    </source>
</evidence>
<evidence type="ECO:0000313" key="11">
    <source>
        <dbReference type="Proteomes" id="UP001224433"/>
    </source>
</evidence>
<sequence>MFTGATHECDHRNRTRANESRQPPGFGAFIGSTIEWFDFYIYGTAAALVFDKVFFPELEGPIGTLVAFATFWVGFLARPIGGIIFGHYGDRLGRKKTLVITLLMMGISTTAIGLLPGYASIGIAAPILLVCIRMIQGIGLGGEWGGSVLIASEHAPKGKSVLYGAFAQQGSPVGNTLSTVSFLAISQLPDDAFVSWGWRVPFLASAALVMVGLLVRLKVTESPAMAKLIEKKEVVKLPLTEVLRSHPMLIVLGIGACTIGLSATYFKSTFALSWATTSLGFDRSSFLTIILVANITQIIVQPFGAVIATRMKSWSRAVIVMLVPELVLMPVMFVLISTENYGLAMLGVAVATIPHCLYYAALAGMLASRFPAHLRYTGISLCYQLCGTLLGGTTPIIGQFLLNRTGSITAVIAYAVFQVALTLGCMLLLLKRPNHDEQAAEPAAAPRTAPVTA</sequence>
<feature type="transmembrane region" description="Helical" evidence="8">
    <location>
        <begin position="408"/>
        <end position="430"/>
    </location>
</feature>
<feature type="transmembrane region" description="Helical" evidence="8">
    <location>
        <begin position="62"/>
        <end position="85"/>
    </location>
</feature>
<accession>A0ABY9JB53</accession>
<keyword evidence="4 8" id="KW-0812">Transmembrane</keyword>
<dbReference type="InterPro" id="IPR011701">
    <property type="entry name" value="MFS"/>
</dbReference>
<name>A0ABY9JB53_9ACTN</name>
<evidence type="ECO:0000256" key="2">
    <source>
        <dbReference type="ARBA" id="ARBA00022448"/>
    </source>
</evidence>